<dbReference type="OrthoDB" id="10639800at2759"/>
<dbReference type="AlphaFoldDB" id="A0A3P7V303"/>
<feature type="compositionally biased region" description="Polar residues" evidence="1">
    <location>
        <begin position="1"/>
        <end position="12"/>
    </location>
</feature>
<dbReference type="EMBL" id="UZAE01002585">
    <property type="protein sequence ID" value="VDN99871.1"/>
    <property type="molecule type" value="Genomic_DNA"/>
</dbReference>
<keyword evidence="3" id="KW-1185">Reference proteome</keyword>
<feature type="compositionally biased region" description="Low complexity" evidence="1">
    <location>
        <begin position="190"/>
        <end position="206"/>
    </location>
</feature>
<proteinExistence type="predicted"/>
<feature type="compositionally biased region" description="Polar residues" evidence="1">
    <location>
        <begin position="50"/>
        <end position="64"/>
    </location>
</feature>
<feature type="compositionally biased region" description="Basic and acidic residues" evidence="1">
    <location>
        <begin position="135"/>
        <end position="149"/>
    </location>
</feature>
<sequence length="367" mass="38760">MSSNTENNTDIGQVSMGGNYDSAPQILQHQQADQKPDEENSALVDFCHPNSASKDGSNGMNGSVSFVEPHATVQQPQNNSGDQEQNEKKSSNSSTNQHSKLRVLLFDMEDEDEIDDEAIPHTESMTVGDSNLDFSRVDSRETASESVQLDKSKDGRLFKGCSAVGTTANLPTAIVAPTAFSIAANGSNPNYGSSGSTTNSPSCCNSDEMSNEYGKEKPQTPLSASKRKHGQESGFNSSNSPLKQKKCDDFPILATTSSSVTTPSTVLTSGPSMNSRVTTSTHNNTMELATANASINTGTILSLHPPSAGGNRLSVNTTQQMEGITLPVSSAVNCGGNIIICSSSPALQQPQQAIGAWNCQVSLFNLQ</sequence>
<feature type="region of interest" description="Disordered" evidence="1">
    <location>
        <begin position="190"/>
        <end position="244"/>
    </location>
</feature>
<feature type="compositionally biased region" description="Polar residues" evidence="1">
    <location>
        <begin position="123"/>
        <end position="133"/>
    </location>
</feature>
<feature type="region of interest" description="Disordered" evidence="1">
    <location>
        <begin position="1"/>
        <end position="101"/>
    </location>
</feature>
<protein>
    <submittedName>
        <fullName evidence="2">Uncharacterized protein</fullName>
    </submittedName>
</protein>
<evidence type="ECO:0000256" key="1">
    <source>
        <dbReference type="SAM" id="MobiDB-lite"/>
    </source>
</evidence>
<feature type="region of interest" description="Disordered" evidence="1">
    <location>
        <begin position="117"/>
        <end position="149"/>
    </location>
</feature>
<feature type="compositionally biased region" description="Polar residues" evidence="1">
    <location>
        <begin position="72"/>
        <end position="83"/>
    </location>
</feature>
<dbReference type="Proteomes" id="UP000278807">
    <property type="component" value="Unassembled WGS sequence"/>
</dbReference>
<evidence type="ECO:0000313" key="2">
    <source>
        <dbReference type="EMBL" id="VDN99871.1"/>
    </source>
</evidence>
<organism evidence="2 3">
    <name type="scientific">Rodentolepis nana</name>
    <name type="common">Dwarf tapeworm</name>
    <name type="synonym">Hymenolepis nana</name>
    <dbReference type="NCBI Taxonomy" id="102285"/>
    <lineage>
        <taxon>Eukaryota</taxon>
        <taxon>Metazoa</taxon>
        <taxon>Spiralia</taxon>
        <taxon>Lophotrochozoa</taxon>
        <taxon>Platyhelminthes</taxon>
        <taxon>Cestoda</taxon>
        <taxon>Eucestoda</taxon>
        <taxon>Cyclophyllidea</taxon>
        <taxon>Hymenolepididae</taxon>
        <taxon>Rodentolepis</taxon>
    </lineage>
</organism>
<name>A0A3P7V303_RODNA</name>
<reference evidence="2 3" key="1">
    <citation type="submission" date="2018-11" db="EMBL/GenBank/DDBJ databases">
        <authorList>
            <consortium name="Pathogen Informatics"/>
        </authorList>
    </citation>
    <scope>NUCLEOTIDE SEQUENCE [LARGE SCALE GENOMIC DNA]</scope>
</reference>
<feature type="compositionally biased region" description="Polar residues" evidence="1">
    <location>
        <begin position="233"/>
        <end position="242"/>
    </location>
</feature>
<gene>
    <name evidence="2" type="ORF">HNAJ_LOCUS4012</name>
</gene>
<evidence type="ECO:0000313" key="3">
    <source>
        <dbReference type="Proteomes" id="UP000278807"/>
    </source>
</evidence>
<accession>A0A3P7V303</accession>